<dbReference type="EMBL" id="GBXM01079935">
    <property type="protein sequence ID" value="JAH28642.1"/>
    <property type="molecule type" value="Transcribed_RNA"/>
</dbReference>
<name>A0A0E9RIK2_ANGAN</name>
<reference evidence="1" key="1">
    <citation type="submission" date="2014-11" db="EMBL/GenBank/DDBJ databases">
        <authorList>
            <person name="Amaro Gonzalez C."/>
        </authorList>
    </citation>
    <scope>NUCLEOTIDE SEQUENCE</scope>
</reference>
<organism evidence="1">
    <name type="scientific">Anguilla anguilla</name>
    <name type="common">European freshwater eel</name>
    <name type="synonym">Muraena anguilla</name>
    <dbReference type="NCBI Taxonomy" id="7936"/>
    <lineage>
        <taxon>Eukaryota</taxon>
        <taxon>Metazoa</taxon>
        <taxon>Chordata</taxon>
        <taxon>Craniata</taxon>
        <taxon>Vertebrata</taxon>
        <taxon>Euteleostomi</taxon>
        <taxon>Actinopterygii</taxon>
        <taxon>Neopterygii</taxon>
        <taxon>Teleostei</taxon>
        <taxon>Anguilliformes</taxon>
        <taxon>Anguillidae</taxon>
        <taxon>Anguilla</taxon>
    </lineage>
</organism>
<accession>A0A0E9RIK2</accession>
<dbReference type="EMBL" id="GBXM01066932">
    <property type="protein sequence ID" value="JAH41645.1"/>
    <property type="molecule type" value="Transcribed_RNA"/>
</dbReference>
<dbReference type="AlphaFoldDB" id="A0A0E9RIK2"/>
<reference evidence="1" key="2">
    <citation type="journal article" date="2015" name="Fish Shellfish Immunol.">
        <title>Early steps in the European eel (Anguilla anguilla)-Vibrio vulnificus interaction in the gills: Role of the RtxA13 toxin.</title>
        <authorList>
            <person name="Callol A."/>
            <person name="Pajuelo D."/>
            <person name="Ebbesson L."/>
            <person name="Teles M."/>
            <person name="MacKenzie S."/>
            <person name="Amaro C."/>
        </authorList>
    </citation>
    <scope>NUCLEOTIDE SEQUENCE</scope>
</reference>
<evidence type="ECO:0000313" key="1">
    <source>
        <dbReference type="EMBL" id="JAH28642.1"/>
    </source>
</evidence>
<protein>
    <submittedName>
        <fullName evidence="1">Uncharacterized protein</fullName>
    </submittedName>
</protein>
<sequence>MFGLSFGRYVSTITCKIKDKKHTQMSADPQIF</sequence>
<dbReference type="EMBL" id="GBXM01079601">
    <property type="protein sequence ID" value="JAH28976.1"/>
    <property type="molecule type" value="Transcribed_RNA"/>
</dbReference>
<proteinExistence type="predicted"/>